<dbReference type="InterPro" id="IPR008250">
    <property type="entry name" value="ATPase_P-typ_transduc_dom_A_sf"/>
</dbReference>
<evidence type="ECO:0000256" key="15">
    <source>
        <dbReference type="ARBA" id="ARBA00023136"/>
    </source>
</evidence>
<dbReference type="InterPro" id="IPR001757">
    <property type="entry name" value="P_typ_ATPase"/>
</dbReference>
<evidence type="ECO:0000256" key="13">
    <source>
        <dbReference type="ARBA" id="ARBA00023008"/>
    </source>
</evidence>
<dbReference type="NCBIfam" id="TIGR01494">
    <property type="entry name" value="ATPase_P-type"/>
    <property type="match status" value="1"/>
</dbReference>
<dbReference type="InterPro" id="IPR036163">
    <property type="entry name" value="HMA_dom_sf"/>
</dbReference>
<dbReference type="Gene3D" id="2.70.150.10">
    <property type="entry name" value="Calcium-transporting ATPase, cytoplasmic transduction domain A"/>
    <property type="match status" value="1"/>
</dbReference>
<dbReference type="CDD" id="cd00371">
    <property type="entry name" value="HMA"/>
    <property type="match status" value="2"/>
</dbReference>
<evidence type="ECO:0000256" key="10">
    <source>
        <dbReference type="ARBA" id="ARBA00022842"/>
    </source>
</evidence>
<dbReference type="Proteomes" id="UP000054307">
    <property type="component" value="Unassembled WGS sequence"/>
</dbReference>
<dbReference type="CDD" id="cd02094">
    <property type="entry name" value="P-type_ATPase_Cu-like"/>
    <property type="match status" value="1"/>
</dbReference>
<feature type="transmembrane region" description="Helical" evidence="16">
    <location>
        <begin position="102"/>
        <end position="120"/>
    </location>
</feature>
<feature type="transmembrane region" description="Helical" evidence="16">
    <location>
        <begin position="160"/>
        <end position="181"/>
    </location>
</feature>
<dbReference type="Pfam" id="PF00122">
    <property type="entry name" value="E1-E2_ATPase"/>
    <property type="match status" value="1"/>
</dbReference>
<dbReference type="SUPFAM" id="SSF81665">
    <property type="entry name" value="Calcium ATPase, transmembrane domain M"/>
    <property type="match status" value="1"/>
</dbReference>
<keyword evidence="9" id="KW-0067">ATP-binding</keyword>
<dbReference type="GO" id="GO:0012505">
    <property type="term" value="C:endomembrane system"/>
    <property type="evidence" value="ECO:0007669"/>
    <property type="project" value="UniProtKB-SubCell"/>
</dbReference>
<comment type="caution">
    <text evidence="18">The sequence shown here is derived from an EMBL/GenBank/DDBJ whole genome shotgun (WGS) entry which is preliminary data.</text>
</comment>
<name>A0A117KM49_ARCFL</name>
<dbReference type="SUPFAM" id="SSF55008">
    <property type="entry name" value="HMA, heavy metal-associated domain"/>
    <property type="match status" value="2"/>
</dbReference>
<dbReference type="PRINTS" id="PR00943">
    <property type="entry name" value="CUATPASE"/>
</dbReference>
<dbReference type="NCBIfam" id="TIGR01525">
    <property type="entry name" value="ATPase-IB_hvy"/>
    <property type="match status" value="1"/>
</dbReference>
<dbReference type="PANTHER" id="PTHR43520:SF8">
    <property type="entry name" value="P-TYPE CU(+) TRANSPORTER"/>
    <property type="match status" value="1"/>
</dbReference>
<keyword evidence="6" id="KW-0677">Repeat</keyword>
<dbReference type="Gene3D" id="3.30.70.100">
    <property type="match status" value="2"/>
</dbReference>
<dbReference type="InterPro" id="IPR018303">
    <property type="entry name" value="ATPase_P-typ_P_site"/>
</dbReference>
<feature type="transmembrane region" description="Helical" evidence="16">
    <location>
        <begin position="338"/>
        <end position="359"/>
    </location>
</feature>
<dbReference type="PANTHER" id="PTHR43520">
    <property type="entry name" value="ATP7, ISOFORM B"/>
    <property type="match status" value="1"/>
</dbReference>
<evidence type="ECO:0000256" key="16">
    <source>
        <dbReference type="SAM" id="Phobius"/>
    </source>
</evidence>
<dbReference type="GO" id="GO:0016020">
    <property type="term" value="C:membrane"/>
    <property type="evidence" value="ECO:0007669"/>
    <property type="project" value="InterPro"/>
</dbReference>
<evidence type="ECO:0000256" key="7">
    <source>
        <dbReference type="ARBA" id="ARBA00022741"/>
    </source>
</evidence>
<evidence type="ECO:0000256" key="3">
    <source>
        <dbReference type="ARBA" id="ARBA00022448"/>
    </source>
</evidence>
<comment type="similarity">
    <text evidence="2">Belongs to the cation transport ATPase (P-type) (TC 3.A.3) family. Type IB subfamily.</text>
</comment>
<dbReference type="GO" id="GO:0055070">
    <property type="term" value="P:copper ion homeostasis"/>
    <property type="evidence" value="ECO:0007669"/>
    <property type="project" value="TreeGrafter"/>
</dbReference>
<dbReference type="SFLD" id="SFLDF00027">
    <property type="entry name" value="p-type_atpase"/>
    <property type="match status" value="1"/>
</dbReference>
<dbReference type="Pfam" id="PF00403">
    <property type="entry name" value="HMA"/>
    <property type="match status" value="1"/>
</dbReference>
<dbReference type="InterPro" id="IPR017969">
    <property type="entry name" value="Heavy-metal-associated_CS"/>
</dbReference>
<feature type="transmembrane region" description="Helical" evidence="16">
    <location>
        <begin position="187"/>
        <end position="204"/>
    </location>
</feature>
<keyword evidence="3" id="KW-0813">Transport</keyword>
<dbReference type="EMBL" id="LGEQ01000016">
    <property type="protein sequence ID" value="KUJ93751.1"/>
    <property type="molecule type" value="Genomic_DNA"/>
</dbReference>
<dbReference type="Gene3D" id="3.40.50.1000">
    <property type="entry name" value="HAD superfamily/HAD-like"/>
    <property type="match status" value="1"/>
</dbReference>
<keyword evidence="7" id="KW-0547">Nucleotide-binding</keyword>
<keyword evidence="15 16" id="KW-0472">Membrane</keyword>
<dbReference type="FunFam" id="2.70.150.10:FF:000002">
    <property type="entry name" value="Copper-transporting ATPase 1, putative"/>
    <property type="match status" value="1"/>
</dbReference>
<feature type="transmembrane region" description="Helical" evidence="16">
    <location>
        <begin position="676"/>
        <end position="700"/>
    </location>
</feature>
<dbReference type="SUPFAM" id="SSF81653">
    <property type="entry name" value="Calcium ATPase, transduction domain A"/>
    <property type="match status" value="1"/>
</dbReference>
<evidence type="ECO:0000313" key="20">
    <source>
        <dbReference type="Proteomes" id="UP000054015"/>
    </source>
</evidence>
<keyword evidence="14" id="KW-0406">Ion transport</keyword>
<dbReference type="InterPro" id="IPR044492">
    <property type="entry name" value="P_typ_ATPase_HD_dom"/>
</dbReference>
<evidence type="ECO:0000256" key="1">
    <source>
        <dbReference type="ARBA" id="ARBA00004127"/>
    </source>
</evidence>
<evidence type="ECO:0000313" key="21">
    <source>
        <dbReference type="Proteomes" id="UP000054307"/>
    </source>
</evidence>
<dbReference type="GO" id="GO:0005524">
    <property type="term" value="F:ATP binding"/>
    <property type="evidence" value="ECO:0007669"/>
    <property type="project" value="UniProtKB-KW"/>
</dbReference>
<dbReference type="Proteomes" id="UP000054015">
    <property type="component" value="Unassembled WGS sequence"/>
</dbReference>
<keyword evidence="10" id="KW-0460">Magnesium</keyword>
<dbReference type="InterPro" id="IPR023299">
    <property type="entry name" value="ATPase_P-typ_cyto_dom_N"/>
</dbReference>
<dbReference type="SFLD" id="SFLDS00003">
    <property type="entry name" value="Haloacid_Dehalogenase"/>
    <property type="match status" value="1"/>
</dbReference>
<dbReference type="Gene3D" id="3.40.1110.10">
    <property type="entry name" value="Calcium-transporting ATPase, cytoplasmic domain N"/>
    <property type="match status" value="1"/>
</dbReference>
<dbReference type="InterPro" id="IPR059000">
    <property type="entry name" value="ATPase_P-type_domA"/>
</dbReference>
<evidence type="ECO:0000256" key="2">
    <source>
        <dbReference type="ARBA" id="ARBA00006024"/>
    </source>
</evidence>
<feature type="domain" description="HMA" evidence="17">
    <location>
        <begin position="740"/>
        <end position="801"/>
    </location>
</feature>
<dbReference type="InterPro" id="IPR006122">
    <property type="entry name" value="HMA_Cu_ion-bd"/>
</dbReference>
<evidence type="ECO:0000256" key="8">
    <source>
        <dbReference type="ARBA" id="ARBA00022796"/>
    </source>
</evidence>
<dbReference type="GO" id="GO:0016887">
    <property type="term" value="F:ATP hydrolysis activity"/>
    <property type="evidence" value="ECO:0007669"/>
    <property type="project" value="InterPro"/>
</dbReference>
<keyword evidence="8" id="KW-0187">Copper transport</keyword>
<dbReference type="AlphaFoldDB" id="A0A117KM49"/>
<dbReference type="NCBIfam" id="TIGR01511">
    <property type="entry name" value="ATPase-IB1_Cu"/>
    <property type="match status" value="1"/>
</dbReference>
<evidence type="ECO:0000256" key="14">
    <source>
        <dbReference type="ARBA" id="ARBA00023065"/>
    </source>
</evidence>
<evidence type="ECO:0000256" key="9">
    <source>
        <dbReference type="ARBA" id="ARBA00022840"/>
    </source>
</evidence>
<accession>A0A117KM49</accession>
<keyword evidence="11" id="KW-1278">Translocase</keyword>
<evidence type="ECO:0000259" key="17">
    <source>
        <dbReference type="PROSITE" id="PS50846"/>
    </source>
</evidence>
<dbReference type="GO" id="GO:0005507">
    <property type="term" value="F:copper ion binding"/>
    <property type="evidence" value="ECO:0007669"/>
    <property type="project" value="InterPro"/>
</dbReference>
<dbReference type="InterPro" id="IPR027256">
    <property type="entry name" value="P-typ_ATPase_IB"/>
</dbReference>
<keyword evidence="12 16" id="KW-1133">Transmembrane helix</keyword>
<dbReference type="Pfam" id="PF00702">
    <property type="entry name" value="Hydrolase"/>
    <property type="match status" value="1"/>
</dbReference>
<organism evidence="18 21">
    <name type="scientific">Archaeoglobus fulgidus</name>
    <dbReference type="NCBI Taxonomy" id="2234"/>
    <lineage>
        <taxon>Archaea</taxon>
        <taxon>Methanobacteriati</taxon>
        <taxon>Methanobacteriota</taxon>
        <taxon>Archaeoglobi</taxon>
        <taxon>Archaeoglobales</taxon>
        <taxon>Archaeoglobaceae</taxon>
        <taxon>Archaeoglobus</taxon>
    </lineage>
</organism>
<dbReference type="PRINTS" id="PR00119">
    <property type="entry name" value="CATATPASE"/>
</dbReference>
<dbReference type="PROSITE" id="PS00154">
    <property type="entry name" value="ATPASE_E1_E2"/>
    <property type="match status" value="1"/>
</dbReference>
<protein>
    <submittedName>
        <fullName evidence="18">Putative copper-exporting P-type ATPase A</fullName>
    </submittedName>
</protein>
<gene>
    <name evidence="18" type="ORF">XD40_1059</name>
    <name evidence="19" type="ORF">XD48_1194</name>
</gene>
<dbReference type="InterPro" id="IPR023214">
    <property type="entry name" value="HAD_sf"/>
</dbReference>
<reference evidence="20 21" key="2">
    <citation type="journal article" date="2015" name="MBio">
        <title>Genome-Resolved Metagenomic Analysis Reveals Roles for Candidate Phyla and Other Microbial Community Members in Biogeochemical Transformations in Oil Reservoirs.</title>
        <authorList>
            <person name="Hu P."/>
            <person name="Tom L."/>
            <person name="Singh A."/>
            <person name="Thomas B.C."/>
            <person name="Baker B.J."/>
            <person name="Piceno Y.M."/>
            <person name="Andersen G.L."/>
            <person name="Banfield J.F."/>
        </authorList>
    </citation>
    <scope>NUCLEOTIDE SEQUENCE [LARGE SCALE GENOMIC DNA]</scope>
</reference>
<feature type="domain" description="HMA" evidence="17">
    <location>
        <begin position="16"/>
        <end position="82"/>
    </location>
</feature>
<feature type="transmembrane region" description="Helical" evidence="16">
    <location>
        <begin position="365"/>
        <end position="388"/>
    </location>
</feature>
<dbReference type="InterPro" id="IPR023298">
    <property type="entry name" value="ATPase_P-typ_TM_dom_sf"/>
</dbReference>
<dbReference type="PATRIC" id="fig|2234.6.peg.1674"/>
<dbReference type="FunFam" id="3.30.70.100:FF:000124">
    <property type="match status" value="1"/>
</dbReference>
<evidence type="ECO:0000313" key="18">
    <source>
        <dbReference type="EMBL" id="KUJ93751.1"/>
    </source>
</evidence>
<evidence type="ECO:0000313" key="19">
    <source>
        <dbReference type="EMBL" id="KUK06557.1"/>
    </source>
</evidence>
<dbReference type="SUPFAM" id="SSF56784">
    <property type="entry name" value="HAD-like"/>
    <property type="match status" value="1"/>
</dbReference>
<reference evidence="18" key="1">
    <citation type="journal article" date="2015" name="MBio">
        <title>Genome-resolved metagenomic analysis reveals roles for candidate phyla and other microbial community members in biogeochemical transformations in oil reservoirs.</title>
        <authorList>
            <person name="Hu P."/>
            <person name="Tom L."/>
            <person name="Singh A."/>
            <person name="Thomas B.C."/>
            <person name="Baker B.J."/>
            <person name="Piceno Y.M."/>
            <person name="Andersen G.L."/>
            <person name="Banfield J.F."/>
        </authorList>
    </citation>
    <scope>NUCLEOTIDE SEQUENCE [LARGE SCALE GENOMIC DNA]</scope>
    <source>
        <strain evidence="19">49_2300</strain>
        <strain evidence="18">49_95</strain>
    </source>
</reference>
<dbReference type="EMBL" id="LGEX01000030">
    <property type="protein sequence ID" value="KUK06557.1"/>
    <property type="molecule type" value="Genomic_DNA"/>
</dbReference>
<feature type="transmembrane region" description="Helical" evidence="16">
    <location>
        <begin position="126"/>
        <end position="148"/>
    </location>
</feature>
<dbReference type="NCBIfam" id="TIGR00003">
    <property type="entry name" value="copper ion binding protein"/>
    <property type="match status" value="1"/>
</dbReference>
<keyword evidence="13" id="KW-0186">Copper</keyword>
<proteinExistence type="inferred from homology"/>
<dbReference type="SFLD" id="SFLDG00002">
    <property type="entry name" value="C1.7:_P-type_atpase_like"/>
    <property type="match status" value="1"/>
</dbReference>
<evidence type="ECO:0000256" key="11">
    <source>
        <dbReference type="ARBA" id="ARBA00022967"/>
    </source>
</evidence>
<dbReference type="GO" id="GO:0043682">
    <property type="term" value="F:P-type divalent copper transporter activity"/>
    <property type="evidence" value="ECO:0007669"/>
    <property type="project" value="TreeGrafter"/>
</dbReference>
<evidence type="ECO:0000256" key="4">
    <source>
        <dbReference type="ARBA" id="ARBA00022692"/>
    </source>
</evidence>
<evidence type="ECO:0000256" key="12">
    <source>
        <dbReference type="ARBA" id="ARBA00022989"/>
    </source>
</evidence>
<sequence length="804" mass="86442">MVKDTFISLASKTPPMERTVRVTGMTCAMCVKSIETAVGSLEGVEEVRVNLATETAFIRFDEKRIDFETIKRVIEDLGYGVVDEQAAVSAEVEHLSRMKRKLYVAAFAGVLLLFLAHFISLPYEDFVQLLIALPAIFYSGSSIFKAAFSALRRRTLNMDVMYSMGVGAAFLASVLSTAGVLPREYSFYETSVLLLAFLLLGRTLEARAKSRTGEAIKKLVGLQAKTAVVIRDGKEIAVPVEEVAVGDIVIVRPGEKIPVDGVVVEGESYVDESMISGEPVPVLKSKGDEVFGATINNTGVLKIRATRVGGETLLAQIVKLVEDAMGSKPPIQRLADKVVAYFIPTVLLVAISAFIYWYFIAHAPLLFAFTTLIAVLVVACPCAFGLATPTALTVGMGKGAELGILIKNADALEVAEKVTAVIFDKTGTLTKGKPEVTDLVPLNGDERELLRLAAIAERRSEHPIAEAIVKKALEHGIELGEPEKVEVIAGEGVVADGILVGNKRLMEDFGVAVSNEVELALEKLEREAKTAVIVARNGRVEGIIAVSDTLKESAKPAVQELKRMGIKVGMITGDNWRSAEAISRELNLDLVIAEVLPHQKSEEVKKLQAKEVVAFVGDGINDAPALAQADLGIAVGSGSDVAVESGDIVLIRDDLRDVVAAIQLSRKTMSKIKQNIFWALIYNVILIPAAAGLLYPIFGVVFRPEFAGLAMAMSSVSVVANSLLLRNYVPPIRRGGDSVEKIVLELSGLSCHHCVARVKKALEEAGAKVEKVDLNEAVVAGNKEDVDKYIKAVEAAGYQAKLRS</sequence>
<dbReference type="InterPro" id="IPR036412">
    <property type="entry name" value="HAD-like_sf"/>
</dbReference>
<comment type="subcellular location">
    <subcellularLocation>
        <location evidence="1">Endomembrane system</location>
        <topology evidence="1">Multi-pass membrane protein</topology>
    </subcellularLocation>
</comment>
<feature type="transmembrane region" description="Helical" evidence="16">
    <location>
        <begin position="706"/>
        <end position="725"/>
    </location>
</feature>
<keyword evidence="5" id="KW-0479">Metal-binding</keyword>
<keyword evidence="4 16" id="KW-0812">Transmembrane</keyword>
<evidence type="ECO:0000256" key="5">
    <source>
        <dbReference type="ARBA" id="ARBA00022723"/>
    </source>
</evidence>
<dbReference type="PROSITE" id="PS01047">
    <property type="entry name" value="HMA_1"/>
    <property type="match status" value="1"/>
</dbReference>
<evidence type="ECO:0000256" key="6">
    <source>
        <dbReference type="ARBA" id="ARBA00022737"/>
    </source>
</evidence>
<dbReference type="PROSITE" id="PS50846">
    <property type="entry name" value="HMA_2"/>
    <property type="match status" value="2"/>
</dbReference>
<dbReference type="InterPro" id="IPR006121">
    <property type="entry name" value="HMA_dom"/>
</dbReference>